<feature type="domain" description="ABC transporter" evidence="3">
    <location>
        <begin position="5"/>
        <end position="235"/>
    </location>
</feature>
<dbReference type="Pfam" id="PF00005">
    <property type="entry name" value="ABC_tran"/>
    <property type="match status" value="1"/>
</dbReference>
<dbReference type="InterPro" id="IPR017871">
    <property type="entry name" value="ABC_transporter-like_CS"/>
</dbReference>
<dbReference type="SMART" id="SM00382">
    <property type="entry name" value="AAA"/>
    <property type="match status" value="1"/>
</dbReference>
<keyword evidence="2 4" id="KW-0067">ATP-binding</keyword>
<accession>A0A1E5GHV2</accession>
<gene>
    <name evidence="4" type="ORF">BCR25_07070</name>
</gene>
<comment type="caution">
    <text evidence="4">The sequence shown here is derived from an EMBL/GenBank/DDBJ whole genome shotgun (WGS) entry which is preliminary data.</text>
</comment>
<dbReference type="PATRIC" id="fig|332950.4.peg.2837"/>
<organism evidence="4 5">
    <name type="scientific">Enterococcus termitis</name>
    <dbReference type="NCBI Taxonomy" id="332950"/>
    <lineage>
        <taxon>Bacteria</taxon>
        <taxon>Bacillati</taxon>
        <taxon>Bacillota</taxon>
        <taxon>Bacilli</taxon>
        <taxon>Lactobacillales</taxon>
        <taxon>Enterococcaceae</taxon>
        <taxon>Enterococcus</taxon>
    </lineage>
</organism>
<evidence type="ECO:0000259" key="3">
    <source>
        <dbReference type="PROSITE" id="PS50893"/>
    </source>
</evidence>
<name>A0A1E5GHV2_9ENTE</name>
<keyword evidence="5" id="KW-1185">Reference proteome</keyword>
<dbReference type="GO" id="GO:0016887">
    <property type="term" value="F:ATP hydrolysis activity"/>
    <property type="evidence" value="ECO:0007669"/>
    <property type="project" value="InterPro"/>
</dbReference>
<evidence type="ECO:0000256" key="2">
    <source>
        <dbReference type="ARBA" id="ARBA00022840"/>
    </source>
</evidence>
<dbReference type="PROSITE" id="PS50893">
    <property type="entry name" value="ABC_TRANSPORTER_2"/>
    <property type="match status" value="1"/>
</dbReference>
<dbReference type="Proteomes" id="UP000095094">
    <property type="component" value="Unassembled WGS sequence"/>
</dbReference>
<dbReference type="PROSITE" id="PS00211">
    <property type="entry name" value="ABC_TRANSPORTER_1"/>
    <property type="match status" value="1"/>
</dbReference>
<evidence type="ECO:0000256" key="1">
    <source>
        <dbReference type="ARBA" id="ARBA00022741"/>
    </source>
</evidence>
<dbReference type="InterPro" id="IPR003593">
    <property type="entry name" value="AAA+_ATPase"/>
</dbReference>
<dbReference type="AlphaFoldDB" id="A0A1E5GHV2"/>
<dbReference type="PANTHER" id="PTHR43582">
    <property type="entry name" value="LINEARMYCIN RESISTANCE ATP-BINDING PROTEIN LNRL"/>
    <property type="match status" value="1"/>
</dbReference>
<reference evidence="5" key="1">
    <citation type="submission" date="2016-09" db="EMBL/GenBank/DDBJ databases">
        <authorList>
            <person name="Gulvik C.A."/>
        </authorList>
    </citation>
    <scope>NUCLEOTIDE SEQUENCE [LARGE SCALE GENOMIC DNA]</scope>
    <source>
        <strain evidence="5">LMG 8895</strain>
    </source>
</reference>
<dbReference type="Gene3D" id="3.40.50.300">
    <property type="entry name" value="P-loop containing nucleotide triphosphate hydrolases"/>
    <property type="match status" value="1"/>
</dbReference>
<dbReference type="OrthoDB" id="9804819at2"/>
<dbReference type="InterPro" id="IPR003439">
    <property type="entry name" value="ABC_transporter-like_ATP-bd"/>
</dbReference>
<dbReference type="InterPro" id="IPR027417">
    <property type="entry name" value="P-loop_NTPase"/>
</dbReference>
<dbReference type="GO" id="GO:0005524">
    <property type="term" value="F:ATP binding"/>
    <property type="evidence" value="ECO:0007669"/>
    <property type="project" value="UniProtKB-KW"/>
</dbReference>
<dbReference type="PANTHER" id="PTHR43582:SF2">
    <property type="entry name" value="LINEARMYCIN RESISTANCE ATP-BINDING PROTEIN LNRL"/>
    <property type="match status" value="1"/>
</dbReference>
<evidence type="ECO:0000313" key="4">
    <source>
        <dbReference type="EMBL" id="OEG12298.1"/>
    </source>
</evidence>
<keyword evidence="1" id="KW-0547">Nucleotide-binding</keyword>
<dbReference type="EMBL" id="MIJY01000034">
    <property type="protein sequence ID" value="OEG12298.1"/>
    <property type="molecule type" value="Genomic_DNA"/>
</dbReference>
<protein>
    <submittedName>
        <fullName evidence="4">Export ABC transporter ATP-binding protein</fullName>
    </submittedName>
</protein>
<dbReference type="SUPFAM" id="SSF52540">
    <property type="entry name" value="P-loop containing nucleoside triphosphate hydrolases"/>
    <property type="match status" value="1"/>
</dbReference>
<dbReference type="RefSeq" id="WP_069664003.1">
    <property type="nucleotide sequence ID" value="NZ_JBHUJJ010000001.1"/>
</dbReference>
<evidence type="ECO:0000313" key="5">
    <source>
        <dbReference type="Proteomes" id="UP000095094"/>
    </source>
</evidence>
<sequence length="313" mass="35776">MTTLIEVKHLSKSYQKKQVIHDISFSINEGEILCLLGPNGAAKSTTINILCGLLNYDQGEIFYRNEKIERNLLYYKKYLGIVPQELALYEDLTAEKNIQFFASLYGLKGEKLKAGIDFALRSVGLLEHRKEKVETFSGGMKRRLNIACAIAHEPELLIMDEPTVGIDPQSRNHILATIRKMRKKGMTILYTTHYMEEVEEISTRIIIMDHGKIIAEGTKEWLKDRKNEKEIVIQLADNSALSLKEIYQIEGIMNVQLEENELKITVIKGVENLDSIIAKLIQQNKKIQNIVIEADNLETVFLDLTGRSLRDVR</sequence>
<proteinExistence type="predicted"/>